<dbReference type="Pfam" id="PF00076">
    <property type="entry name" value="RRM_1"/>
    <property type="match status" value="1"/>
</dbReference>
<gene>
    <name evidence="3" type="ORF">PBRASI_LOCUS8531</name>
</gene>
<keyword evidence="1" id="KW-0694">RNA-binding</keyword>
<accession>A0A9N9CWL2</accession>
<protein>
    <submittedName>
        <fullName evidence="3">1269_t:CDS:1</fullName>
    </submittedName>
</protein>
<dbReference type="OrthoDB" id="439808at2759"/>
<dbReference type="InterPro" id="IPR000504">
    <property type="entry name" value="RRM_dom"/>
</dbReference>
<dbReference type="AlphaFoldDB" id="A0A9N9CWL2"/>
<keyword evidence="4" id="KW-1185">Reference proteome</keyword>
<dbReference type="SUPFAM" id="SSF54928">
    <property type="entry name" value="RNA-binding domain, RBD"/>
    <property type="match status" value="1"/>
</dbReference>
<dbReference type="InterPro" id="IPR012677">
    <property type="entry name" value="Nucleotide-bd_a/b_plait_sf"/>
</dbReference>
<evidence type="ECO:0000313" key="3">
    <source>
        <dbReference type="EMBL" id="CAG8617820.1"/>
    </source>
</evidence>
<sequence length="102" mass="12086">MNASEKAENDNLEEEIEWVYSNRPVTKANSSKSKFVKSRRVFNMKNRVYVGGLTTQVTKEALYEEFNFRFGRIVDIQILYHRVRILEDVGYTIYYQSFDTAK</sequence>
<dbReference type="EMBL" id="CAJVPI010001549">
    <property type="protein sequence ID" value="CAG8617820.1"/>
    <property type="molecule type" value="Genomic_DNA"/>
</dbReference>
<comment type="caution">
    <text evidence="3">The sequence shown here is derived from an EMBL/GenBank/DDBJ whole genome shotgun (WGS) entry which is preliminary data.</text>
</comment>
<organism evidence="3 4">
    <name type="scientific">Paraglomus brasilianum</name>
    <dbReference type="NCBI Taxonomy" id="144538"/>
    <lineage>
        <taxon>Eukaryota</taxon>
        <taxon>Fungi</taxon>
        <taxon>Fungi incertae sedis</taxon>
        <taxon>Mucoromycota</taxon>
        <taxon>Glomeromycotina</taxon>
        <taxon>Glomeromycetes</taxon>
        <taxon>Paraglomerales</taxon>
        <taxon>Paraglomeraceae</taxon>
        <taxon>Paraglomus</taxon>
    </lineage>
</organism>
<dbReference type="Gene3D" id="3.30.70.330">
    <property type="match status" value="1"/>
</dbReference>
<evidence type="ECO:0000313" key="4">
    <source>
        <dbReference type="Proteomes" id="UP000789739"/>
    </source>
</evidence>
<feature type="domain" description="RRM" evidence="2">
    <location>
        <begin position="46"/>
        <end position="102"/>
    </location>
</feature>
<reference evidence="3" key="1">
    <citation type="submission" date="2021-06" db="EMBL/GenBank/DDBJ databases">
        <authorList>
            <person name="Kallberg Y."/>
            <person name="Tangrot J."/>
            <person name="Rosling A."/>
        </authorList>
    </citation>
    <scope>NUCLEOTIDE SEQUENCE</scope>
    <source>
        <strain evidence="3">BR232B</strain>
    </source>
</reference>
<evidence type="ECO:0000259" key="2">
    <source>
        <dbReference type="PROSITE" id="PS50102"/>
    </source>
</evidence>
<dbReference type="InterPro" id="IPR035979">
    <property type="entry name" value="RBD_domain_sf"/>
</dbReference>
<dbReference type="Proteomes" id="UP000789739">
    <property type="component" value="Unassembled WGS sequence"/>
</dbReference>
<proteinExistence type="predicted"/>
<name>A0A9N9CWL2_9GLOM</name>
<evidence type="ECO:0000256" key="1">
    <source>
        <dbReference type="PROSITE-ProRule" id="PRU00176"/>
    </source>
</evidence>
<dbReference type="PROSITE" id="PS50102">
    <property type="entry name" value="RRM"/>
    <property type="match status" value="1"/>
</dbReference>
<dbReference type="GO" id="GO:0003723">
    <property type="term" value="F:RNA binding"/>
    <property type="evidence" value="ECO:0007669"/>
    <property type="project" value="UniProtKB-UniRule"/>
</dbReference>